<evidence type="ECO:0000313" key="2">
    <source>
        <dbReference type="Proteomes" id="UP000054725"/>
    </source>
</evidence>
<organism evidence="1 2">
    <name type="scientific">Legionella nautarum</name>
    <dbReference type="NCBI Taxonomy" id="45070"/>
    <lineage>
        <taxon>Bacteria</taxon>
        <taxon>Pseudomonadati</taxon>
        <taxon>Pseudomonadota</taxon>
        <taxon>Gammaproteobacteria</taxon>
        <taxon>Legionellales</taxon>
        <taxon>Legionellaceae</taxon>
        <taxon>Legionella</taxon>
    </lineage>
</organism>
<keyword evidence="2" id="KW-1185">Reference proteome</keyword>
<evidence type="ECO:0008006" key="3">
    <source>
        <dbReference type="Google" id="ProtNLM"/>
    </source>
</evidence>
<dbReference type="STRING" id="45070.Lnau_2155"/>
<dbReference type="PATRIC" id="fig|45070.6.peg.2278"/>
<reference evidence="1 2" key="1">
    <citation type="submission" date="2015-11" db="EMBL/GenBank/DDBJ databases">
        <title>Genomic analysis of 38 Legionella species identifies large and diverse effector repertoires.</title>
        <authorList>
            <person name="Burstein D."/>
            <person name="Amaro F."/>
            <person name="Zusman T."/>
            <person name="Lifshitz Z."/>
            <person name="Cohen O."/>
            <person name="Gilbert J.A."/>
            <person name="Pupko T."/>
            <person name="Shuman H.A."/>
            <person name="Segal G."/>
        </authorList>
    </citation>
    <scope>NUCLEOTIDE SEQUENCE [LARGE SCALE GENOMIC DNA]</scope>
    <source>
        <strain evidence="1 2">ATCC 49506</strain>
    </source>
</reference>
<evidence type="ECO:0000313" key="1">
    <source>
        <dbReference type="EMBL" id="KTD33678.1"/>
    </source>
</evidence>
<dbReference type="OrthoDB" id="9785445at2"/>
<dbReference type="EMBL" id="LNYO01000022">
    <property type="protein sequence ID" value="KTD33678.1"/>
    <property type="molecule type" value="Genomic_DNA"/>
</dbReference>
<proteinExistence type="predicted"/>
<dbReference type="SUPFAM" id="SSF52833">
    <property type="entry name" value="Thioredoxin-like"/>
    <property type="match status" value="1"/>
</dbReference>
<protein>
    <recommendedName>
        <fullName evidence="3">Cytochrome C oxidase subunit I</fullName>
    </recommendedName>
</protein>
<gene>
    <name evidence="1" type="ORF">Lnau_2155</name>
</gene>
<comment type="caution">
    <text evidence="1">The sequence shown here is derived from an EMBL/GenBank/DDBJ whole genome shotgun (WGS) entry which is preliminary data.</text>
</comment>
<dbReference type="AlphaFoldDB" id="A0A0W0WMW5"/>
<dbReference type="Proteomes" id="UP000054725">
    <property type="component" value="Unassembled WGS sequence"/>
</dbReference>
<dbReference type="InterPro" id="IPR036249">
    <property type="entry name" value="Thioredoxin-like_sf"/>
</dbReference>
<accession>A0A0W0WMW5</accession>
<sequence length="180" mass="20685">MTKRNYLTLVLLALIFTAPGLTAYLYYRNPQWLSAATTNKGQLLNPPVLLSNVEDGKQKWRFVLWYPRHCEIQCLQAADKLARIRLALGRHLYEVDQWLLVSETSPAMQNADTQMLREHDIHVSRLSEATLKQLPILTDKPRVLIANPKGFLVLAYEEDVNPKDIYQDIKRLLGTEKKSG</sequence>
<dbReference type="RefSeq" id="WP_058505167.1">
    <property type="nucleotide sequence ID" value="NZ_CAAAIF010000020.1"/>
</dbReference>
<name>A0A0W0WMW5_9GAMM</name>